<evidence type="ECO:0000313" key="1">
    <source>
        <dbReference type="EMBL" id="TMW58758.1"/>
    </source>
</evidence>
<dbReference type="Proteomes" id="UP000794436">
    <property type="component" value="Unassembled WGS sequence"/>
</dbReference>
<dbReference type="EMBL" id="SPLM01000110">
    <property type="protein sequence ID" value="TMW58758.1"/>
    <property type="molecule type" value="Genomic_DNA"/>
</dbReference>
<keyword evidence="2" id="KW-1185">Reference proteome</keyword>
<comment type="caution">
    <text evidence="1">The sequence shown here is derived from an EMBL/GenBank/DDBJ whole genome shotgun (WGS) entry which is preliminary data.</text>
</comment>
<sequence length="170" mass="19288">MHASMDPELFSIYVTAHDLYKIQRRGPTLGGGVVPQHATCRYPSKVCGNPRAFKANGELHRFCDYHRYRANVNQKRWSNSRRRYGARALIEPQMLMPKHDAMVDTSAVEAIEGFEKAFPYTDGVFEAFPVDMSLSFDDVSIDSLLQELLCDSPDRLVEDNSSQSQDNILV</sequence>
<gene>
    <name evidence="1" type="ORF">Poli38472_006903</name>
</gene>
<reference evidence="1" key="1">
    <citation type="submission" date="2019-03" db="EMBL/GenBank/DDBJ databases">
        <title>Long read genome sequence of the mycoparasitic Pythium oligandrum ATCC 38472 isolated from sugarbeet rhizosphere.</title>
        <authorList>
            <person name="Gaulin E."/>
        </authorList>
    </citation>
    <scope>NUCLEOTIDE SEQUENCE</scope>
    <source>
        <strain evidence="1">ATCC 38472_TT</strain>
    </source>
</reference>
<accession>A0A8K1C990</accession>
<evidence type="ECO:0000313" key="2">
    <source>
        <dbReference type="Proteomes" id="UP000794436"/>
    </source>
</evidence>
<name>A0A8K1C990_PYTOL</name>
<proteinExistence type="predicted"/>
<organism evidence="1 2">
    <name type="scientific">Pythium oligandrum</name>
    <name type="common">Mycoparasitic fungus</name>
    <dbReference type="NCBI Taxonomy" id="41045"/>
    <lineage>
        <taxon>Eukaryota</taxon>
        <taxon>Sar</taxon>
        <taxon>Stramenopiles</taxon>
        <taxon>Oomycota</taxon>
        <taxon>Peronosporomycetes</taxon>
        <taxon>Pythiales</taxon>
        <taxon>Pythiaceae</taxon>
        <taxon>Pythium</taxon>
    </lineage>
</organism>
<protein>
    <submittedName>
        <fullName evidence="1">Uncharacterized protein</fullName>
    </submittedName>
</protein>
<dbReference type="OrthoDB" id="74205at2759"/>
<dbReference type="AlphaFoldDB" id="A0A8K1C990"/>